<sequence>MKTKKSIQVLESKLKLLSKLSNMLRVNKILTASLPRLIFRVIGFRSSDVDDSEAISKIKKLESICISFNILPNGFSQDPKVTPSKWTTVKSILYFSLMSVYIFHLALLSVFDLPDEWLLVLGDFFYGKQNRRYFWFLWLNASIVGEILRHYWIYLVENGHFKTLKLYYSIYENGIKSEVLSMNHCYCQKFRFVAINLVNAWLWIVYCIAITFAPILIFIVHSADHKPQTSIQFIYTGFWIFVNYLGIVSTLYNTILPGAIVTVHLSYFYFKAAHIARTAESLAAERGLLNKVDYLLHYKATVSEIIQYQNEIEQLNIKLRNWLIFLYIGLSAAADFGMYIAIFVHIDKFMDLFIVAVASIGVAAIGACSYTNGVILTMMSSYCKNLIRKATRCLQLSARAFIKGTDLQDRLSRTDIAFTIGELLNMTSRVFVIYLIENICLIMMFKVNFK</sequence>
<dbReference type="Proteomes" id="UP000015104">
    <property type="component" value="Unassembled WGS sequence"/>
</dbReference>
<evidence type="ECO:0000313" key="2">
    <source>
        <dbReference type="EnsemblMetazoa" id="tetur04g09577.1"/>
    </source>
</evidence>
<evidence type="ECO:0008006" key="4">
    <source>
        <dbReference type="Google" id="ProtNLM"/>
    </source>
</evidence>
<feature type="transmembrane region" description="Helical" evidence="1">
    <location>
        <begin position="430"/>
        <end position="449"/>
    </location>
</feature>
<feature type="transmembrane region" description="Helical" evidence="1">
    <location>
        <begin position="133"/>
        <end position="152"/>
    </location>
</feature>
<feature type="transmembrane region" description="Helical" evidence="1">
    <location>
        <begin position="233"/>
        <end position="252"/>
    </location>
</feature>
<dbReference type="EnsemblMetazoa" id="tetur04g09577.1">
    <property type="protein sequence ID" value="tetur04g09577.1"/>
    <property type="gene ID" value="tetur04g09577"/>
</dbReference>
<keyword evidence="1" id="KW-0472">Membrane</keyword>
<protein>
    <recommendedName>
        <fullName evidence="4">Gustatory receptor</fullName>
    </recommendedName>
</protein>
<dbReference type="AlphaFoldDB" id="T1K3R6"/>
<reference evidence="2" key="2">
    <citation type="submission" date="2015-06" db="UniProtKB">
        <authorList>
            <consortium name="EnsemblMetazoa"/>
        </authorList>
    </citation>
    <scope>IDENTIFICATION</scope>
</reference>
<dbReference type="EMBL" id="CAEY01001352">
    <property type="status" value="NOT_ANNOTATED_CDS"/>
    <property type="molecule type" value="Genomic_DNA"/>
</dbReference>
<feature type="transmembrane region" description="Helical" evidence="1">
    <location>
        <begin position="200"/>
        <end position="221"/>
    </location>
</feature>
<feature type="transmembrane region" description="Helical" evidence="1">
    <location>
        <begin position="322"/>
        <end position="346"/>
    </location>
</feature>
<evidence type="ECO:0000256" key="1">
    <source>
        <dbReference type="SAM" id="Phobius"/>
    </source>
</evidence>
<dbReference type="HOGENOM" id="CLU_643018_0_0_1"/>
<keyword evidence="1" id="KW-1133">Transmembrane helix</keyword>
<keyword evidence="1" id="KW-0812">Transmembrane</keyword>
<feature type="transmembrane region" description="Helical" evidence="1">
    <location>
        <begin position="352"/>
        <end position="379"/>
    </location>
</feature>
<proteinExistence type="predicted"/>
<accession>T1K3R6</accession>
<organism evidence="2 3">
    <name type="scientific">Tetranychus urticae</name>
    <name type="common">Two-spotted spider mite</name>
    <dbReference type="NCBI Taxonomy" id="32264"/>
    <lineage>
        <taxon>Eukaryota</taxon>
        <taxon>Metazoa</taxon>
        <taxon>Ecdysozoa</taxon>
        <taxon>Arthropoda</taxon>
        <taxon>Chelicerata</taxon>
        <taxon>Arachnida</taxon>
        <taxon>Acari</taxon>
        <taxon>Acariformes</taxon>
        <taxon>Trombidiformes</taxon>
        <taxon>Prostigmata</taxon>
        <taxon>Eleutherengona</taxon>
        <taxon>Raphignathae</taxon>
        <taxon>Tetranychoidea</taxon>
        <taxon>Tetranychidae</taxon>
        <taxon>Tetranychus</taxon>
    </lineage>
</organism>
<name>T1K3R6_TETUR</name>
<keyword evidence="3" id="KW-1185">Reference proteome</keyword>
<feature type="transmembrane region" description="Helical" evidence="1">
    <location>
        <begin position="92"/>
        <end position="113"/>
    </location>
</feature>
<reference evidence="3" key="1">
    <citation type="submission" date="2011-08" db="EMBL/GenBank/DDBJ databases">
        <authorList>
            <person name="Rombauts S."/>
        </authorList>
    </citation>
    <scope>NUCLEOTIDE SEQUENCE</scope>
    <source>
        <strain evidence="3">London</strain>
    </source>
</reference>
<evidence type="ECO:0000313" key="3">
    <source>
        <dbReference type="Proteomes" id="UP000015104"/>
    </source>
</evidence>